<dbReference type="EMBL" id="JBBPDW010000022">
    <property type="protein sequence ID" value="KAK7542997.1"/>
    <property type="molecule type" value="Genomic_DNA"/>
</dbReference>
<gene>
    <name evidence="1" type="ORF">IWX46DRAFT_582089</name>
</gene>
<proteinExistence type="predicted"/>
<organism evidence="1 2">
    <name type="scientific">Phyllosticta citricarpa</name>
    <dbReference type="NCBI Taxonomy" id="55181"/>
    <lineage>
        <taxon>Eukaryota</taxon>
        <taxon>Fungi</taxon>
        <taxon>Dikarya</taxon>
        <taxon>Ascomycota</taxon>
        <taxon>Pezizomycotina</taxon>
        <taxon>Dothideomycetes</taxon>
        <taxon>Dothideomycetes incertae sedis</taxon>
        <taxon>Botryosphaeriales</taxon>
        <taxon>Phyllostictaceae</taxon>
        <taxon>Phyllosticta</taxon>
    </lineage>
</organism>
<evidence type="ECO:0000313" key="2">
    <source>
        <dbReference type="Proteomes" id="UP001365128"/>
    </source>
</evidence>
<accession>A0ABR1M5X1</accession>
<comment type="caution">
    <text evidence="1">The sequence shown here is derived from an EMBL/GenBank/DDBJ whole genome shotgun (WGS) entry which is preliminary data.</text>
</comment>
<protein>
    <submittedName>
        <fullName evidence="1">Uncharacterized protein</fullName>
    </submittedName>
</protein>
<dbReference type="Proteomes" id="UP001365128">
    <property type="component" value="Unassembled WGS sequence"/>
</dbReference>
<name>A0ABR1M5X1_9PEZI</name>
<sequence length="306" mass="34151">MKMLAGRLLLGQPAKCVHKARRTCKLLLLLLLLLVEVKEVYGWLVGRLALADAPEEEIDESDRGTSSALCRTTTVWWERVRHLGWVTASLEAWAPARTVAGVRRGVVVVVVVVVESTRLQCPTEVEIDKGDVSCSLCARPTQGRWMRTWLMGGQIGPRRVACPIICLPLVGLRARLACLAHEFGPRRSKSNRNLLLSGAAALTERFQQSGSFALEKRKKNETEKAHVVGRMLQAGGQARHMHCVPSNVAYKPSFLPPQPPTRHIRGKSELMTEFEKDKFRETRIVKEFVYVTLRNSPDTEPVCAGQ</sequence>
<keyword evidence="2" id="KW-1185">Reference proteome</keyword>
<evidence type="ECO:0000313" key="1">
    <source>
        <dbReference type="EMBL" id="KAK7542997.1"/>
    </source>
</evidence>
<reference evidence="1 2" key="1">
    <citation type="submission" date="2024-04" db="EMBL/GenBank/DDBJ databases">
        <title>Phyllosticta paracitricarpa is synonymous to the EU quarantine fungus P. citricarpa based on phylogenomic analyses.</title>
        <authorList>
            <consortium name="Lawrence Berkeley National Laboratory"/>
            <person name="Van Ingen-Buijs V.A."/>
            <person name="Van Westerhoven A.C."/>
            <person name="Haridas S."/>
            <person name="Skiadas P."/>
            <person name="Martin F."/>
            <person name="Groenewald J.Z."/>
            <person name="Crous P.W."/>
            <person name="Seidl M.F."/>
        </authorList>
    </citation>
    <scope>NUCLEOTIDE SEQUENCE [LARGE SCALE GENOMIC DNA]</scope>
    <source>
        <strain evidence="1 2">CBS 122670</strain>
    </source>
</reference>